<evidence type="ECO:0000256" key="2">
    <source>
        <dbReference type="ARBA" id="ARBA00012391"/>
    </source>
</evidence>
<keyword evidence="6" id="KW-0067">ATP-binding</keyword>
<keyword evidence="4 12" id="KW-0548">Nucleotidyltransferase</keyword>
<dbReference type="GO" id="GO:0000103">
    <property type="term" value="P:sulfate assimilation"/>
    <property type="evidence" value="ECO:0007669"/>
    <property type="project" value="InterPro"/>
</dbReference>
<evidence type="ECO:0000256" key="3">
    <source>
        <dbReference type="ARBA" id="ARBA00022679"/>
    </source>
</evidence>
<keyword evidence="3 12" id="KW-0808">Transferase</keyword>
<dbReference type="PANTHER" id="PTHR43509:SF1">
    <property type="entry name" value="SULFATE ADENYLYLTRANSFERASE"/>
    <property type="match status" value="1"/>
</dbReference>
<gene>
    <name evidence="12" type="ORF">MNBD_PLANCTO03-1417</name>
</gene>
<evidence type="ECO:0000313" key="12">
    <source>
        <dbReference type="EMBL" id="VAX40862.1"/>
    </source>
</evidence>
<dbReference type="EMBL" id="UOGK01000458">
    <property type="protein sequence ID" value="VAX40862.1"/>
    <property type="molecule type" value="Genomic_DNA"/>
</dbReference>
<dbReference type="AlphaFoldDB" id="A0A3B1DJI4"/>
<dbReference type="GO" id="GO:0005524">
    <property type="term" value="F:ATP binding"/>
    <property type="evidence" value="ECO:0007669"/>
    <property type="project" value="UniProtKB-KW"/>
</dbReference>
<dbReference type="InterPro" id="IPR020792">
    <property type="entry name" value="SO4_adenylyltransferase_pro"/>
</dbReference>
<dbReference type="PANTHER" id="PTHR43509">
    <property type="match status" value="1"/>
</dbReference>
<dbReference type="GO" id="GO:0004781">
    <property type="term" value="F:sulfate adenylyltransferase (ATP) activity"/>
    <property type="evidence" value="ECO:0007669"/>
    <property type="project" value="UniProtKB-EC"/>
</dbReference>
<dbReference type="Gene3D" id="3.10.400.10">
    <property type="entry name" value="Sulfate adenylyltransferase"/>
    <property type="match status" value="1"/>
</dbReference>
<dbReference type="EC" id="2.7.7.4" evidence="2"/>
<dbReference type="InterPro" id="IPR002650">
    <property type="entry name" value="Sulphate_adenylyltransferase"/>
</dbReference>
<dbReference type="InterPro" id="IPR014729">
    <property type="entry name" value="Rossmann-like_a/b/a_fold"/>
</dbReference>
<dbReference type="Pfam" id="PF01747">
    <property type="entry name" value="ATP-sulfurylase"/>
    <property type="match status" value="1"/>
</dbReference>
<reference evidence="12" key="1">
    <citation type="submission" date="2018-06" db="EMBL/GenBank/DDBJ databases">
        <authorList>
            <person name="Zhirakovskaya E."/>
        </authorList>
    </citation>
    <scope>NUCLEOTIDE SEQUENCE</scope>
</reference>
<dbReference type="SUPFAM" id="SSF52374">
    <property type="entry name" value="Nucleotidylyl transferase"/>
    <property type="match status" value="1"/>
</dbReference>
<comment type="pathway">
    <text evidence="1">Sulfur metabolism; hydrogen sulfide biosynthesis; sulfite from sulfate: step 1/3.</text>
</comment>
<evidence type="ECO:0000256" key="6">
    <source>
        <dbReference type="ARBA" id="ARBA00022840"/>
    </source>
</evidence>
<dbReference type="NCBIfam" id="NF003166">
    <property type="entry name" value="PRK04149.1"/>
    <property type="match status" value="1"/>
</dbReference>
<dbReference type="SUPFAM" id="SSF88697">
    <property type="entry name" value="PUA domain-like"/>
    <property type="match status" value="1"/>
</dbReference>
<evidence type="ECO:0000256" key="8">
    <source>
        <dbReference type="ARBA" id="ARBA00037980"/>
    </source>
</evidence>
<evidence type="ECO:0000256" key="4">
    <source>
        <dbReference type="ARBA" id="ARBA00022695"/>
    </source>
</evidence>
<feature type="domain" description="ATP-sulfurylase PUA-like" evidence="11">
    <location>
        <begin position="5"/>
        <end position="159"/>
    </location>
</feature>
<dbReference type="InterPro" id="IPR015947">
    <property type="entry name" value="PUA-like_sf"/>
</dbReference>
<evidence type="ECO:0000256" key="7">
    <source>
        <dbReference type="ARBA" id="ARBA00031812"/>
    </source>
</evidence>
<feature type="domain" description="Sulphate adenylyltransferase catalytic" evidence="10">
    <location>
        <begin position="175"/>
        <end position="382"/>
    </location>
</feature>
<proteinExistence type="inferred from homology"/>
<dbReference type="InterPro" id="IPR025980">
    <property type="entry name" value="ATP-Sase_PUA-like_dom"/>
</dbReference>
<evidence type="ECO:0000256" key="1">
    <source>
        <dbReference type="ARBA" id="ARBA00005048"/>
    </source>
</evidence>
<evidence type="ECO:0000259" key="11">
    <source>
        <dbReference type="Pfam" id="PF14306"/>
    </source>
</evidence>
<protein>
    <recommendedName>
        <fullName evidence="2">sulfate adenylyltransferase</fullName>
        <ecNumber evidence="2">2.7.7.4</ecNumber>
    </recommendedName>
    <alternativeName>
        <fullName evidence="9">ATP-sulfurylase</fullName>
    </alternativeName>
    <alternativeName>
        <fullName evidence="7">Sulfate adenylate transferase</fullName>
    </alternativeName>
</protein>
<dbReference type="GO" id="GO:0070814">
    <property type="term" value="P:hydrogen sulfide biosynthetic process"/>
    <property type="evidence" value="ECO:0007669"/>
    <property type="project" value="UniProtKB-UniPathway"/>
</dbReference>
<dbReference type="Pfam" id="PF14306">
    <property type="entry name" value="PUA_2"/>
    <property type="match status" value="1"/>
</dbReference>
<keyword evidence="5" id="KW-0547">Nucleotide-binding</keyword>
<dbReference type="NCBIfam" id="TIGR00339">
    <property type="entry name" value="sopT"/>
    <property type="match status" value="1"/>
</dbReference>
<name>A0A3B1DJI4_9ZZZZ</name>
<evidence type="ECO:0000256" key="9">
    <source>
        <dbReference type="ARBA" id="ARBA00041598"/>
    </source>
</evidence>
<sequence length="392" mass="42716">MSNLIQPHGGKLVNCLVDEARAKALTAEAGSLPRIDLTPKQSCDLELIANGGYSPLTGFMGEADFQSVCKDMKLASGDVWSIPVLLSVKECCVPALGSKVALYAPNGTLQGVMEVKEEFVHDKALECKSVFRTDDDAHPGAAQVMAEGDVCISGPVEVLTLCVDPDGDEAFLDRRLTPAQTREAFEKKGWKTVVGFQTRNPIHRAHEYVIKCAQEITDGLLIHPLVGETKKGDIRADVRMQAIDALTAKYFNPDASMVTVLPAAMRYAGPREAIHHAIMRKNYGCSHFIVGRDHAGVGKYYGTYDAQHIFDEICLDNLGIIPLMFEHSGWSKTYGGMVSFKSFPKIEGDIVFLSGTKVREMLEGGERPPAEFSRPEVADVLIGAAKEGKLFV</sequence>
<dbReference type="InterPro" id="IPR024951">
    <property type="entry name" value="Sulfurylase_cat_dom"/>
</dbReference>
<organism evidence="12">
    <name type="scientific">hydrothermal vent metagenome</name>
    <dbReference type="NCBI Taxonomy" id="652676"/>
    <lineage>
        <taxon>unclassified sequences</taxon>
        <taxon>metagenomes</taxon>
        <taxon>ecological metagenomes</taxon>
    </lineage>
</organism>
<comment type="similarity">
    <text evidence="8">Belongs to the sulfate adenylyltransferase family.</text>
</comment>
<evidence type="ECO:0000256" key="5">
    <source>
        <dbReference type="ARBA" id="ARBA00022741"/>
    </source>
</evidence>
<dbReference type="HAMAP" id="MF_00066">
    <property type="entry name" value="Sulf_adenylyltr"/>
    <property type="match status" value="1"/>
</dbReference>
<dbReference type="Gene3D" id="3.40.50.620">
    <property type="entry name" value="HUPs"/>
    <property type="match status" value="1"/>
</dbReference>
<evidence type="ECO:0000259" key="10">
    <source>
        <dbReference type="Pfam" id="PF01747"/>
    </source>
</evidence>
<accession>A0A3B1DJI4</accession>
<dbReference type="CDD" id="cd00517">
    <property type="entry name" value="ATPS"/>
    <property type="match status" value="1"/>
</dbReference>
<dbReference type="UniPathway" id="UPA00140">
    <property type="reaction ID" value="UER00204"/>
</dbReference>